<dbReference type="RefSeq" id="WP_229534909.1">
    <property type="nucleotide sequence ID" value="NZ_JAJHJB010000011.1"/>
</dbReference>
<organism evidence="2 3">
    <name type="scientific">Pelosinus baikalensis</name>
    <dbReference type="NCBI Taxonomy" id="2892015"/>
    <lineage>
        <taxon>Bacteria</taxon>
        <taxon>Bacillati</taxon>
        <taxon>Bacillota</taxon>
        <taxon>Negativicutes</taxon>
        <taxon>Selenomonadales</taxon>
        <taxon>Sporomusaceae</taxon>
        <taxon>Pelosinus</taxon>
    </lineage>
</organism>
<reference evidence="2" key="1">
    <citation type="submission" date="2021-11" db="EMBL/GenBank/DDBJ databases">
        <title>Description of a new species Pelosinus isolated from the bottom sediments of Lake Baikal.</title>
        <authorList>
            <person name="Zakharyuk A."/>
        </authorList>
    </citation>
    <scope>NUCLEOTIDE SEQUENCE</scope>
    <source>
        <strain evidence="2">Bkl1</strain>
    </source>
</reference>
<proteinExistence type="predicted"/>
<dbReference type="PANTHER" id="PTHR43852:SF2">
    <property type="entry name" value="PROTEIN ADENYLYLTRANSFERASE MNTA"/>
    <property type="match status" value="1"/>
</dbReference>
<name>A0ABS8HR79_9FIRM</name>
<dbReference type="CDD" id="cd05403">
    <property type="entry name" value="NT_KNTase_like"/>
    <property type="match status" value="1"/>
</dbReference>
<feature type="domain" description="Polymerase beta nucleotidyltransferase" evidence="1">
    <location>
        <begin position="13"/>
        <end position="98"/>
    </location>
</feature>
<dbReference type="Proteomes" id="UP001165492">
    <property type="component" value="Unassembled WGS sequence"/>
</dbReference>
<gene>
    <name evidence="2" type="ORF">LMF89_09965</name>
</gene>
<dbReference type="Pfam" id="PF18765">
    <property type="entry name" value="Polbeta"/>
    <property type="match status" value="1"/>
</dbReference>
<dbReference type="InterPro" id="IPR043519">
    <property type="entry name" value="NT_sf"/>
</dbReference>
<dbReference type="InterPro" id="IPR052930">
    <property type="entry name" value="TA_antitoxin_MntA"/>
</dbReference>
<comment type="caution">
    <text evidence="2">The sequence shown here is derived from an EMBL/GenBank/DDBJ whole genome shotgun (WGS) entry which is preliminary data.</text>
</comment>
<dbReference type="PANTHER" id="PTHR43852">
    <property type="entry name" value="NUCLEOTIDYLTRANSFERASE"/>
    <property type="match status" value="1"/>
</dbReference>
<evidence type="ECO:0000313" key="2">
    <source>
        <dbReference type="EMBL" id="MCC5465679.1"/>
    </source>
</evidence>
<protein>
    <submittedName>
        <fullName evidence="2">Nucleotidyltransferase domain-containing protein</fullName>
    </submittedName>
</protein>
<dbReference type="EMBL" id="JAJHJB010000011">
    <property type="protein sequence ID" value="MCC5465679.1"/>
    <property type="molecule type" value="Genomic_DNA"/>
</dbReference>
<dbReference type="Gene3D" id="3.30.460.10">
    <property type="entry name" value="Beta Polymerase, domain 2"/>
    <property type="match status" value="1"/>
</dbReference>
<dbReference type="SUPFAM" id="SSF81301">
    <property type="entry name" value="Nucleotidyltransferase"/>
    <property type="match status" value="1"/>
</dbReference>
<dbReference type="InterPro" id="IPR041633">
    <property type="entry name" value="Polbeta"/>
</dbReference>
<keyword evidence="3" id="KW-1185">Reference proteome</keyword>
<evidence type="ECO:0000313" key="3">
    <source>
        <dbReference type="Proteomes" id="UP001165492"/>
    </source>
</evidence>
<evidence type="ECO:0000259" key="1">
    <source>
        <dbReference type="Pfam" id="PF18765"/>
    </source>
</evidence>
<accession>A0ABS8HR79</accession>
<sequence>MDCALNDTLIRSIQAIGREYAIKRIVLFGSRARGDNKSTSDIDLAVYPLPEFKSKGYFSSEIDDLATLFKIDVIFIDNHTDIKLLENIKKEGVVIYERL</sequence>